<proteinExistence type="predicted"/>
<dbReference type="Proteomes" id="UP000499080">
    <property type="component" value="Unassembled WGS sequence"/>
</dbReference>
<evidence type="ECO:0000313" key="2">
    <source>
        <dbReference type="EMBL" id="GBM62069.1"/>
    </source>
</evidence>
<reference evidence="2 3" key="1">
    <citation type="journal article" date="2019" name="Sci. Rep.">
        <title>Orb-weaving spider Araneus ventricosus genome elucidates the spidroin gene catalogue.</title>
        <authorList>
            <person name="Kono N."/>
            <person name="Nakamura H."/>
            <person name="Ohtoshi R."/>
            <person name="Moran D.A.P."/>
            <person name="Shinohara A."/>
            <person name="Yoshida Y."/>
            <person name="Fujiwara M."/>
            <person name="Mori M."/>
            <person name="Tomita M."/>
            <person name="Arakawa K."/>
        </authorList>
    </citation>
    <scope>NUCLEOTIDE SEQUENCE [LARGE SCALE GENOMIC DNA]</scope>
</reference>
<gene>
    <name evidence="2" type="ORF">AVEN_137426_1</name>
</gene>
<feature type="region of interest" description="Disordered" evidence="1">
    <location>
        <begin position="20"/>
        <end position="47"/>
    </location>
</feature>
<dbReference type="EMBL" id="BGPR01102123">
    <property type="protein sequence ID" value="GBM62069.1"/>
    <property type="molecule type" value="Genomic_DNA"/>
</dbReference>
<accession>A0A4Y2H9S9</accession>
<sequence length="77" mass="8690">MSKNPHKCCECVNAAAQLKSEKKDEHVKETKTQNADQSDVESKESERGNSYLGISITIFMKSRPINANKYNTQSLKK</sequence>
<comment type="caution">
    <text evidence="2">The sequence shown here is derived from an EMBL/GenBank/DDBJ whole genome shotgun (WGS) entry which is preliminary data.</text>
</comment>
<name>A0A4Y2H9S9_ARAVE</name>
<feature type="compositionally biased region" description="Basic and acidic residues" evidence="1">
    <location>
        <begin position="20"/>
        <end position="31"/>
    </location>
</feature>
<keyword evidence="3" id="KW-1185">Reference proteome</keyword>
<evidence type="ECO:0000256" key="1">
    <source>
        <dbReference type="SAM" id="MobiDB-lite"/>
    </source>
</evidence>
<dbReference type="AlphaFoldDB" id="A0A4Y2H9S9"/>
<organism evidence="2 3">
    <name type="scientific">Araneus ventricosus</name>
    <name type="common">Orbweaver spider</name>
    <name type="synonym">Epeira ventricosa</name>
    <dbReference type="NCBI Taxonomy" id="182803"/>
    <lineage>
        <taxon>Eukaryota</taxon>
        <taxon>Metazoa</taxon>
        <taxon>Ecdysozoa</taxon>
        <taxon>Arthropoda</taxon>
        <taxon>Chelicerata</taxon>
        <taxon>Arachnida</taxon>
        <taxon>Araneae</taxon>
        <taxon>Araneomorphae</taxon>
        <taxon>Entelegynae</taxon>
        <taxon>Araneoidea</taxon>
        <taxon>Araneidae</taxon>
        <taxon>Araneus</taxon>
    </lineage>
</organism>
<evidence type="ECO:0000313" key="3">
    <source>
        <dbReference type="Proteomes" id="UP000499080"/>
    </source>
</evidence>
<protein>
    <submittedName>
        <fullName evidence="2">Uncharacterized protein</fullName>
    </submittedName>
</protein>